<sequence length="345" mass="39699">MSLNSIEKEIRNHWQQAITSTTDICDLETHSELYISILKSLEVLQSKSKPLDNVDATDDDNDKKAPEVHRSISDYIFYRRVRGGIGKQSSESEEVVEKIPESVIREENLETGDTVKIEKNYYGTNKHRYSKQPFEKVEIDEIDYYPIIEYNNAIVSFDNTLKQYVIKSYSSSEGIKSSPVMLIHNDDIERLNLQEGYIVDVACIPDRNLVRVRWSYKTNVVHTNKPNKSSFYKDNTEKTDVTIESNIKDKQILVVGGNSNINRYTEEVDKRGGSLVSTLSDREVMIKHLIDNSDIVVIPIFETSHIKMKIAKAYCIARHVPYLILEKSGRSHFISEIENIINNNE</sequence>
<dbReference type="Pfam" id="PF10087">
    <property type="entry name" value="DUF2325"/>
    <property type="match status" value="1"/>
</dbReference>
<name>A0AAP7IF27_9STAP</name>
<accession>A0AAP7IF27</accession>
<proteinExistence type="inferred from homology"/>
<evidence type="ECO:0000313" key="2">
    <source>
        <dbReference type="EMBL" id="OEK58900.1"/>
    </source>
</evidence>
<organism evidence="2 3">
    <name type="scientific">Staphylococcus equorum</name>
    <dbReference type="NCBI Taxonomy" id="246432"/>
    <lineage>
        <taxon>Bacteria</taxon>
        <taxon>Bacillati</taxon>
        <taxon>Bacillota</taxon>
        <taxon>Bacilli</taxon>
        <taxon>Bacillales</taxon>
        <taxon>Staphylococcaceae</taxon>
        <taxon>Staphylococcus</taxon>
    </lineage>
</organism>
<gene>
    <name evidence="2" type="ORF">ASS94_00835</name>
</gene>
<dbReference type="AlphaFoldDB" id="A0AAP7IF27"/>
<comment type="caution">
    <text evidence="2">The sequence shown here is derived from an EMBL/GenBank/DDBJ whole genome shotgun (WGS) entry which is preliminary data.</text>
</comment>
<dbReference type="InterPro" id="IPR016772">
    <property type="entry name" value="UCP020408"/>
</dbReference>
<dbReference type="Proteomes" id="UP000095464">
    <property type="component" value="Unassembled WGS sequence"/>
</dbReference>
<dbReference type="EMBL" id="LNPX01000004">
    <property type="protein sequence ID" value="OEK58900.1"/>
    <property type="molecule type" value="Genomic_DNA"/>
</dbReference>
<evidence type="ECO:0008006" key="4">
    <source>
        <dbReference type="Google" id="ProtNLM"/>
    </source>
</evidence>
<evidence type="ECO:0000313" key="3">
    <source>
        <dbReference type="Proteomes" id="UP000095464"/>
    </source>
</evidence>
<evidence type="ECO:0000256" key="1">
    <source>
        <dbReference type="ARBA" id="ARBA00007189"/>
    </source>
</evidence>
<protein>
    <recommendedName>
        <fullName evidence="4">DUF2325 domain-containing protein</fullName>
    </recommendedName>
</protein>
<comment type="similarity">
    <text evidence="1">Belongs to the UPF0751 family.</text>
</comment>
<reference evidence="3" key="1">
    <citation type="submission" date="2015-11" db="EMBL/GenBank/DDBJ databases">
        <title>Genomic diversity of Staphylococcus saprophyticus strains from urinary tract infections, animal surfaces, and fermented foods.</title>
        <authorList>
            <person name="Wolfe B.E."/>
        </authorList>
    </citation>
    <scope>NUCLEOTIDE SEQUENCE [LARGE SCALE GENOMIC DNA]</scope>
    <source>
        <strain evidence="3">738_7</strain>
    </source>
</reference>
<dbReference type="RefSeq" id="WP_069854300.1">
    <property type="nucleotide sequence ID" value="NZ_LNPX01000004.1"/>
</dbReference>